<comment type="catalytic activity">
    <reaction evidence="5">
        <text>pseudouridine(1915) in 23S rRNA + S-adenosyl-L-methionine = N(3)-methylpseudouridine(1915) in 23S rRNA + S-adenosyl-L-homocysteine + H(+)</text>
        <dbReference type="Rhea" id="RHEA:42752"/>
        <dbReference type="Rhea" id="RHEA-COMP:10221"/>
        <dbReference type="Rhea" id="RHEA-COMP:10222"/>
        <dbReference type="ChEBI" id="CHEBI:15378"/>
        <dbReference type="ChEBI" id="CHEBI:57856"/>
        <dbReference type="ChEBI" id="CHEBI:59789"/>
        <dbReference type="ChEBI" id="CHEBI:65314"/>
        <dbReference type="ChEBI" id="CHEBI:74486"/>
        <dbReference type="EC" id="2.1.1.177"/>
    </reaction>
</comment>
<dbReference type="GO" id="GO:0070038">
    <property type="term" value="F:rRNA (pseudouridine-N3-)-methyltransferase activity"/>
    <property type="evidence" value="ECO:0007669"/>
    <property type="project" value="UniProtKB-UniRule"/>
</dbReference>
<reference evidence="6" key="1">
    <citation type="submission" date="2010-01" db="EMBL/GenBank/DDBJ databases">
        <title>Genome fragments of uncultured bacteria from the North Pacific subtropical Gyre.</title>
        <authorList>
            <person name="Pham V.D."/>
            <person name="Delong E.F."/>
        </authorList>
    </citation>
    <scope>NUCLEOTIDE SEQUENCE</scope>
</reference>
<comment type="subcellular location">
    <subcellularLocation>
        <location evidence="5">Cytoplasm</location>
    </subcellularLocation>
</comment>
<comment type="similarity">
    <text evidence="4 5">Belongs to the RNA methyltransferase RlmH family.</text>
</comment>
<dbReference type="EMBL" id="GU567993">
    <property type="protein sequence ID" value="ADI22671.1"/>
    <property type="molecule type" value="Genomic_DNA"/>
</dbReference>
<dbReference type="GO" id="GO:0005737">
    <property type="term" value="C:cytoplasm"/>
    <property type="evidence" value="ECO:0007669"/>
    <property type="project" value="UniProtKB-SubCell"/>
</dbReference>
<dbReference type="SUPFAM" id="SSF75217">
    <property type="entry name" value="alpha/beta knot"/>
    <property type="match status" value="1"/>
</dbReference>
<name>E7C5E7_9BACT</name>
<dbReference type="Pfam" id="PF02590">
    <property type="entry name" value="SPOUT_MTase"/>
    <property type="match status" value="1"/>
</dbReference>
<dbReference type="InterPro" id="IPR029028">
    <property type="entry name" value="Alpha/beta_knot_MTases"/>
</dbReference>
<dbReference type="PANTHER" id="PTHR33603:SF1">
    <property type="entry name" value="RIBOSOMAL RNA LARGE SUBUNIT METHYLTRANSFERASE H"/>
    <property type="match status" value="1"/>
</dbReference>
<evidence type="ECO:0000256" key="1">
    <source>
        <dbReference type="ARBA" id="ARBA00022603"/>
    </source>
</evidence>
<dbReference type="PIRSF" id="PIRSF004505">
    <property type="entry name" value="MT_bac"/>
    <property type="match status" value="1"/>
</dbReference>
<sequence>MKVQILAVGKVKGPLAQSVAEYEKRAARYWKLGIEEVSSGARGTSANPQLVLKTESTRLLARISKELEVVALTRSGRTMDSREFAKYLEHRALTASAGVAFIIGGAYGLGEGVLARAQKKLSLSPMTLPHQIARLVLSEQLYRAGTILRGEPYHKG</sequence>
<dbReference type="HAMAP" id="MF_00658">
    <property type="entry name" value="23SrRNA_methyltr_H"/>
    <property type="match status" value="1"/>
</dbReference>
<dbReference type="PANTHER" id="PTHR33603">
    <property type="entry name" value="METHYLTRANSFERASE"/>
    <property type="match status" value="1"/>
</dbReference>
<proteinExistence type="inferred from homology"/>
<protein>
    <recommendedName>
        <fullName evidence="5">Ribosomal RNA large subunit methyltransferase H</fullName>
        <ecNumber evidence="5">2.1.1.177</ecNumber>
    </recommendedName>
    <alternativeName>
        <fullName evidence="5">23S rRNA (pseudouridine1915-N3)-methyltransferase</fullName>
    </alternativeName>
    <alternativeName>
        <fullName evidence="5">23S rRNA m3Psi1915 methyltransferase</fullName>
    </alternativeName>
    <alternativeName>
        <fullName evidence="5">rRNA (pseudouridine-N3-)-methyltransferase RlmH</fullName>
    </alternativeName>
</protein>
<dbReference type="AlphaFoldDB" id="E7C5E7"/>
<keyword evidence="2 5" id="KW-0808">Transferase</keyword>
<evidence type="ECO:0000256" key="3">
    <source>
        <dbReference type="ARBA" id="ARBA00022691"/>
    </source>
</evidence>
<dbReference type="InterPro" id="IPR029026">
    <property type="entry name" value="tRNA_m1G_MTases_N"/>
</dbReference>
<evidence type="ECO:0000256" key="5">
    <source>
        <dbReference type="HAMAP-Rule" id="MF_00658"/>
    </source>
</evidence>
<keyword evidence="5" id="KW-0698">rRNA processing</keyword>
<feature type="binding site" evidence="5">
    <location>
        <position position="72"/>
    </location>
    <ligand>
        <name>S-adenosyl-L-methionine</name>
        <dbReference type="ChEBI" id="CHEBI:59789"/>
    </ligand>
</feature>
<comment type="subunit">
    <text evidence="5">Homodimer.</text>
</comment>
<dbReference type="EC" id="2.1.1.177" evidence="5"/>
<evidence type="ECO:0000256" key="4">
    <source>
        <dbReference type="ARBA" id="ARBA00038303"/>
    </source>
</evidence>
<accession>E7C5E7</accession>
<keyword evidence="5" id="KW-0963">Cytoplasm</keyword>
<feature type="binding site" evidence="5">
    <location>
        <position position="104"/>
    </location>
    <ligand>
        <name>S-adenosyl-L-methionine</name>
        <dbReference type="ChEBI" id="CHEBI:59789"/>
    </ligand>
</feature>
<evidence type="ECO:0000313" key="6">
    <source>
        <dbReference type="EMBL" id="ADI22671.1"/>
    </source>
</evidence>
<keyword evidence="1 5" id="KW-0489">Methyltransferase</keyword>
<gene>
    <name evidence="5" type="primary">rlmH</name>
</gene>
<feature type="binding site" evidence="5">
    <location>
        <begin position="123"/>
        <end position="128"/>
    </location>
    <ligand>
        <name>S-adenosyl-L-methionine</name>
        <dbReference type="ChEBI" id="CHEBI:59789"/>
    </ligand>
</feature>
<organism evidence="6">
    <name type="scientific">uncultured Gemmatimonadales bacterium HF0500_22O06</name>
    <dbReference type="NCBI Taxonomy" id="723615"/>
    <lineage>
        <taxon>Bacteria</taxon>
        <taxon>Pseudomonadati</taxon>
        <taxon>Gemmatimonadota</taxon>
        <taxon>Gemmatimonadia</taxon>
        <taxon>Gemmatimonadales</taxon>
        <taxon>environmental samples</taxon>
    </lineage>
</organism>
<keyword evidence="3 5" id="KW-0949">S-adenosyl-L-methionine</keyword>
<comment type="function">
    <text evidence="5">Specifically methylates the pseudouridine at position 1915 (m3Psi1915) in 23S rRNA.</text>
</comment>
<evidence type="ECO:0000256" key="2">
    <source>
        <dbReference type="ARBA" id="ARBA00022679"/>
    </source>
</evidence>
<dbReference type="InterPro" id="IPR003742">
    <property type="entry name" value="RlmH-like"/>
</dbReference>
<dbReference type="CDD" id="cd18081">
    <property type="entry name" value="RlmH-like"/>
    <property type="match status" value="1"/>
</dbReference>
<dbReference type="Gene3D" id="3.40.1280.10">
    <property type="match status" value="1"/>
</dbReference>